<dbReference type="PATRIC" id="fig|1629550.3.peg.290"/>
<dbReference type="AlphaFoldDB" id="A0A0M3DNP4"/>
<proteinExistence type="predicted"/>
<keyword evidence="2" id="KW-1185">Reference proteome</keyword>
<sequence>MGFFNECSYVIRKSNKDMILIKSENGLSYKYFKNSDSMVHSESITLVPIDFSSYYFDIDSNDNVYGIFSDFKINILKLNNDSSKFLTLHTIDYDYENYTITFPCIKFINNTIHIFYYLTNKDCATTILFHHYNNGKQWFENKVDFINLPVLDNFTIYFNEKVPTIFYFKENDEFPQVYCSSFNLSNLSWNDPICITNSLENKIYLSVLKDKLNFYHITFCESNEFKYNIKYLNGYLNNNSFDENVNKFITDGSLYLYPSILKYNSSIFISYVYKNILYTSYSDDLGCNWSESYEDEFSINDKFIRACFKSNYMPDKDYISTNVFVSKDPFGILGNFYN</sequence>
<organism evidence="1 2">
    <name type="scientific">Paraclostridium benzoelyticum</name>
    <dbReference type="NCBI Taxonomy" id="1629550"/>
    <lineage>
        <taxon>Bacteria</taxon>
        <taxon>Bacillati</taxon>
        <taxon>Bacillota</taxon>
        <taxon>Clostridia</taxon>
        <taxon>Peptostreptococcales</taxon>
        <taxon>Peptostreptococcaceae</taxon>
        <taxon>Paraclostridium</taxon>
    </lineage>
</organism>
<dbReference type="Proteomes" id="UP000034407">
    <property type="component" value="Unassembled WGS sequence"/>
</dbReference>
<accession>A0A0M3DNP4</accession>
<gene>
    <name evidence="1" type="ORF">VN21_00075</name>
</gene>
<reference evidence="1 2" key="1">
    <citation type="submission" date="2015-04" db="EMBL/GenBank/DDBJ databases">
        <title>Microcin producing Clostridium sp. JC272T.</title>
        <authorList>
            <person name="Jyothsna T."/>
            <person name="Sasikala C."/>
            <person name="Ramana C."/>
        </authorList>
    </citation>
    <scope>NUCLEOTIDE SEQUENCE [LARGE SCALE GENOMIC DNA]</scope>
    <source>
        <strain evidence="1 2">JC272</strain>
    </source>
</reference>
<dbReference type="EMBL" id="LBBT01000002">
    <property type="protein sequence ID" value="KKY03027.1"/>
    <property type="molecule type" value="Genomic_DNA"/>
</dbReference>
<comment type="caution">
    <text evidence="1">The sequence shown here is derived from an EMBL/GenBank/DDBJ whole genome shotgun (WGS) entry which is preliminary data.</text>
</comment>
<dbReference type="RefSeq" id="WP_046821472.1">
    <property type="nucleotide sequence ID" value="NZ_JBCLWQ010000002.1"/>
</dbReference>
<dbReference type="OrthoDB" id="1706352at2"/>
<evidence type="ECO:0000313" key="1">
    <source>
        <dbReference type="EMBL" id="KKY03027.1"/>
    </source>
</evidence>
<name>A0A0M3DNP4_9FIRM</name>
<protein>
    <recommendedName>
        <fullName evidence="3">Sialidase domain-containing protein</fullName>
    </recommendedName>
</protein>
<evidence type="ECO:0000313" key="2">
    <source>
        <dbReference type="Proteomes" id="UP000034407"/>
    </source>
</evidence>
<evidence type="ECO:0008006" key="3">
    <source>
        <dbReference type="Google" id="ProtNLM"/>
    </source>
</evidence>